<feature type="compositionally biased region" description="Basic and acidic residues" evidence="1">
    <location>
        <begin position="332"/>
        <end position="381"/>
    </location>
</feature>
<feature type="compositionally biased region" description="Basic residues" evidence="1">
    <location>
        <begin position="416"/>
        <end position="426"/>
    </location>
</feature>
<evidence type="ECO:0000313" key="2">
    <source>
        <dbReference type="EMBL" id="OLP75168.1"/>
    </source>
</evidence>
<evidence type="ECO:0000256" key="1">
    <source>
        <dbReference type="SAM" id="MobiDB-lite"/>
    </source>
</evidence>
<feature type="compositionally biased region" description="Basic and acidic residues" evidence="1">
    <location>
        <begin position="313"/>
        <end position="325"/>
    </location>
</feature>
<gene>
    <name evidence="2" type="ORF">AK812_SmicGene45080</name>
</gene>
<dbReference type="AlphaFoldDB" id="A0A1Q9BWU1"/>
<organism evidence="2 3">
    <name type="scientific">Symbiodinium microadriaticum</name>
    <name type="common">Dinoflagellate</name>
    <name type="synonym">Zooxanthella microadriatica</name>
    <dbReference type="NCBI Taxonomy" id="2951"/>
    <lineage>
        <taxon>Eukaryota</taxon>
        <taxon>Sar</taxon>
        <taxon>Alveolata</taxon>
        <taxon>Dinophyceae</taxon>
        <taxon>Suessiales</taxon>
        <taxon>Symbiodiniaceae</taxon>
        <taxon>Symbiodinium</taxon>
    </lineage>
</organism>
<protein>
    <submittedName>
        <fullName evidence="2">Uncharacterized protein</fullName>
    </submittedName>
</protein>
<keyword evidence="3" id="KW-1185">Reference proteome</keyword>
<sequence>MRNTQPAAFAEAVPSILHHEQQQALQNKVSETLVPSVLTQQEMTGHIANVPLRRSNTASGSSKAPALDPAAAMMNAVAAVAMLAHGSGNPGRGARVEPEIQILQPRGAQPATQQALAMAAAPQPPQPLLALLDVPPNAPAQSSQPLPAGVDATRAASQTTPPAAQPLPALLDASAGLQQMPPAPQEPQASTTPAAKASAKDPSAGEEMRASLEDALQQRDKKKNLSKLRMKPAAAAACLHRPAEAKKAAKAAKTPKKRPAGQNAEQLYKPGDTMKNFASRAYHTARRQAENKGLSEKKIYEAARVPISFEQRGFVDVRATRKSSSEEEEESKDQSSEDEKEKTEVEESKGRDSQERPEGAPRETPVDPEEHRRPEREEREPRRRRSRHRSERDRREHDRSERDRSRRDSDRGRRDRRDRRDRRRRSSPIAERRGRVSHSGPPPEPAGQPPSVVLREAPAVPQEGRYCPWWGYDGCRKSCVNQWAMRQHLVAKHRVSEERAEQLAKKAFPSEPAAAKAEPRVKQEPLEEPSGSAGRMGAPKPEPEPAPLQLPSGSAAGPKELLKDLFALSHRILNMEDK</sequence>
<feature type="region of interest" description="Disordered" evidence="1">
    <location>
        <begin position="222"/>
        <end position="457"/>
    </location>
</feature>
<dbReference type="EMBL" id="LSRX01002731">
    <property type="protein sequence ID" value="OLP75168.1"/>
    <property type="molecule type" value="Genomic_DNA"/>
</dbReference>
<feature type="compositionally biased region" description="Basic and acidic residues" evidence="1">
    <location>
        <begin position="494"/>
        <end position="504"/>
    </location>
</feature>
<comment type="caution">
    <text evidence="2">The sequence shown here is derived from an EMBL/GenBank/DDBJ whole genome shotgun (WGS) entry which is preliminary data.</text>
</comment>
<accession>A0A1Q9BWU1</accession>
<feature type="region of interest" description="Disordered" evidence="1">
    <location>
        <begin position="132"/>
        <end position="210"/>
    </location>
</feature>
<feature type="compositionally biased region" description="Basic and acidic residues" evidence="1">
    <location>
        <begin position="390"/>
        <end position="415"/>
    </location>
</feature>
<dbReference type="Proteomes" id="UP000186817">
    <property type="component" value="Unassembled WGS sequence"/>
</dbReference>
<reference evidence="2 3" key="1">
    <citation type="submission" date="2016-02" db="EMBL/GenBank/DDBJ databases">
        <title>Genome analysis of coral dinoflagellate symbionts highlights evolutionary adaptations to a symbiotic lifestyle.</title>
        <authorList>
            <person name="Aranda M."/>
            <person name="Li Y."/>
            <person name="Liew Y.J."/>
            <person name="Baumgarten S."/>
            <person name="Simakov O."/>
            <person name="Wilson M."/>
            <person name="Piel J."/>
            <person name="Ashoor H."/>
            <person name="Bougouffa S."/>
            <person name="Bajic V.B."/>
            <person name="Ryu T."/>
            <person name="Ravasi T."/>
            <person name="Bayer T."/>
            <person name="Micklem G."/>
            <person name="Kim H."/>
            <person name="Bhak J."/>
            <person name="Lajeunesse T.C."/>
            <person name="Voolstra C.R."/>
        </authorList>
    </citation>
    <scope>NUCLEOTIDE SEQUENCE [LARGE SCALE GENOMIC DNA]</scope>
    <source>
        <strain evidence="2 3">CCMP2467</strain>
    </source>
</reference>
<name>A0A1Q9BWU1_SYMMI</name>
<evidence type="ECO:0000313" key="3">
    <source>
        <dbReference type="Proteomes" id="UP000186817"/>
    </source>
</evidence>
<proteinExistence type="predicted"/>
<feature type="compositionally biased region" description="Basic and acidic residues" evidence="1">
    <location>
        <begin position="287"/>
        <end position="301"/>
    </location>
</feature>
<dbReference type="OrthoDB" id="10631771at2759"/>
<feature type="compositionally biased region" description="Basic residues" evidence="1">
    <location>
        <begin position="248"/>
        <end position="259"/>
    </location>
</feature>
<feature type="compositionally biased region" description="Low complexity" evidence="1">
    <location>
        <begin position="152"/>
        <end position="202"/>
    </location>
</feature>
<feature type="region of interest" description="Disordered" evidence="1">
    <location>
        <begin position="493"/>
        <end position="557"/>
    </location>
</feature>